<evidence type="ECO:0000256" key="1">
    <source>
        <dbReference type="SAM" id="MobiDB-lite"/>
    </source>
</evidence>
<organism evidence="2 3">
    <name type="scientific">Fragilariopsis cylindrus CCMP1102</name>
    <dbReference type="NCBI Taxonomy" id="635003"/>
    <lineage>
        <taxon>Eukaryota</taxon>
        <taxon>Sar</taxon>
        <taxon>Stramenopiles</taxon>
        <taxon>Ochrophyta</taxon>
        <taxon>Bacillariophyta</taxon>
        <taxon>Bacillariophyceae</taxon>
        <taxon>Bacillariophycidae</taxon>
        <taxon>Bacillariales</taxon>
        <taxon>Bacillariaceae</taxon>
        <taxon>Fragilariopsis</taxon>
    </lineage>
</organism>
<dbReference type="InParanoid" id="A0A1E7FND5"/>
<evidence type="ECO:0000313" key="2">
    <source>
        <dbReference type="EMBL" id="OEU19605.1"/>
    </source>
</evidence>
<dbReference type="AlphaFoldDB" id="A0A1E7FND5"/>
<feature type="compositionally biased region" description="Basic and acidic residues" evidence="1">
    <location>
        <begin position="231"/>
        <end position="244"/>
    </location>
</feature>
<dbReference type="EMBL" id="KV784355">
    <property type="protein sequence ID" value="OEU19605.1"/>
    <property type="molecule type" value="Genomic_DNA"/>
</dbReference>
<name>A0A1E7FND5_9STRA</name>
<keyword evidence="3" id="KW-1185">Reference proteome</keyword>
<proteinExistence type="predicted"/>
<dbReference type="Proteomes" id="UP000095751">
    <property type="component" value="Unassembled WGS sequence"/>
</dbReference>
<evidence type="ECO:0000313" key="3">
    <source>
        <dbReference type="Proteomes" id="UP000095751"/>
    </source>
</evidence>
<dbReference type="KEGG" id="fcy:FRACYDRAFT_235665"/>
<reference evidence="2 3" key="1">
    <citation type="submission" date="2016-09" db="EMBL/GenBank/DDBJ databases">
        <title>Extensive genetic diversity and differential bi-allelic expression allows diatom success in the polar Southern Ocean.</title>
        <authorList>
            <consortium name="DOE Joint Genome Institute"/>
            <person name="Mock T."/>
            <person name="Otillar R.P."/>
            <person name="Strauss J."/>
            <person name="Dupont C."/>
            <person name="Frickenhaus S."/>
            <person name="Maumus F."/>
            <person name="Mcmullan M."/>
            <person name="Sanges R."/>
            <person name="Schmutz J."/>
            <person name="Toseland A."/>
            <person name="Valas R."/>
            <person name="Veluchamy A."/>
            <person name="Ward B.J."/>
            <person name="Allen A."/>
            <person name="Barry K."/>
            <person name="Falciatore A."/>
            <person name="Ferrante M."/>
            <person name="Fortunato A.E."/>
            <person name="Gloeckner G."/>
            <person name="Gruber A."/>
            <person name="Hipkin R."/>
            <person name="Janech M."/>
            <person name="Kroth P."/>
            <person name="Leese F."/>
            <person name="Lindquist E."/>
            <person name="Lyon B.R."/>
            <person name="Martin J."/>
            <person name="Mayer C."/>
            <person name="Parker M."/>
            <person name="Quesneville H."/>
            <person name="Raymond J."/>
            <person name="Uhlig C."/>
            <person name="Valentin K.U."/>
            <person name="Worden A.Z."/>
            <person name="Armbrust E.V."/>
            <person name="Bowler C."/>
            <person name="Green B."/>
            <person name="Moulton V."/>
            <person name="Van Oosterhout C."/>
            <person name="Grigoriev I."/>
        </authorList>
    </citation>
    <scope>NUCLEOTIDE SEQUENCE [LARGE SCALE GENOMIC DNA]</scope>
    <source>
        <strain evidence="2 3">CCMP1102</strain>
    </source>
</reference>
<feature type="region of interest" description="Disordered" evidence="1">
    <location>
        <begin position="231"/>
        <end position="282"/>
    </location>
</feature>
<accession>A0A1E7FND5</accession>
<gene>
    <name evidence="2" type="ORF">FRACYDRAFT_235665</name>
</gene>
<protein>
    <submittedName>
        <fullName evidence="2">Uncharacterized protein</fullName>
    </submittedName>
</protein>
<sequence>MPLLSVSHGTVKELFRGSAQFARPSTKKGAGWVATGDKGNAIIQQHVNQDGTTVFVVRWTNFMGADGMNGRILIGLPIQRNGRAVYFKTSSTTTLGNRYKAPFCFKFETVDDAEEFEAFWLLKNGSIALWKKQDAKKKEDIINPTIKVPLKDSTNENTVHTGNAKRKAVPMIDGPLRTKKKVECRTISNSHSPGLMATERIINGKVRKILKAKRSALKSITEDSIVNLNEEDKTNLNDDNSKDSNEDDDGSSNDSSGGEDVIIDEEDAPQSQNWKTAFASYE</sequence>